<protein>
    <submittedName>
        <fullName evidence="1">Uncharacterized protein</fullName>
    </submittedName>
</protein>
<reference evidence="1 2" key="1">
    <citation type="journal article" date="2022" name="Allergy">
        <title>Genome assembly and annotation of Periplaneta americana reveal a comprehensive cockroach allergen profile.</title>
        <authorList>
            <person name="Wang L."/>
            <person name="Xiong Q."/>
            <person name="Saelim N."/>
            <person name="Wang L."/>
            <person name="Nong W."/>
            <person name="Wan A.T."/>
            <person name="Shi M."/>
            <person name="Liu X."/>
            <person name="Cao Q."/>
            <person name="Hui J.H.L."/>
            <person name="Sookrung N."/>
            <person name="Leung T.F."/>
            <person name="Tungtrongchitr A."/>
            <person name="Tsui S.K.W."/>
        </authorList>
    </citation>
    <scope>NUCLEOTIDE SEQUENCE [LARGE SCALE GENOMIC DNA]</scope>
    <source>
        <strain evidence="1">PWHHKU_190912</strain>
    </source>
</reference>
<evidence type="ECO:0000313" key="2">
    <source>
        <dbReference type="Proteomes" id="UP001148838"/>
    </source>
</evidence>
<organism evidence="1 2">
    <name type="scientific">Periplaneta americana</name>
    <name type="common">American cockroach</name>
    <name type="synonym">Blatta americana</name>
    <dbReference type="NCBI Taxonomy" id="6978"/>
    <lineage>
        <taxon>Eukaryota</taxon>
        <taxon>Metazoa</taxon>
        <taxon>Ecdysozoa</taxon>
        <taxon>Arthropoda</taxon>
        <taxon>Hexapoda</taxon>
        <taxon>Insecta</taxon>
        <taxon>Pterygota</taxon>
        <taxon>Neoptera</taxon>
        <taxon>Polyneoptera</taxon>
        <taxon>Dictyoptera</taxon>
        <taxon>Blattodea</taxon>
        <taxon>Blattoidea</taxon>
        <taxon>Blattidae</taxon>
        <taxon>Blattinae</taxon>
        <taxon>Periplaneta</taxon>
    </lineage>
</organism>
<keyword evidence="2" id="KW-1185">Reference proteome</keyword>
<comment type="caution">
    <text evidence="1">The sequence shown here is derived from an EMBL/GenBank/DDBJ whole genome shotgun (WGS) entry which is preliminary data.</text>
</comment>
<accession>A0ABQ8RVI7</accession>
<dbReference type="Proteomes" id="UP001148838">
    <property type="component" value="Unassembled WGS sequence"/>
</dbReference>
<sequence>MVESLDNISISEEITRPTECCRRSSVPCCSSYPYDSVSRIRQEAREVKIYISADDMVIGSRDAKRAAKSNYGTGEMG</sequence>
<name>A0ABQ8RVI7_PERAM</name>
<proteinExistence type="predicted"/>
<dbReference type="EMBL" id="JAJSOF020000042">
    <property type="protein sequence ID" value="KAJ4425695.1"/>
    <property type="molecule type" value="Genomic_DNA"/>
</dbReference>
<gene>
    <name evidence="1" type="ORF">ANN_27891</name>
</gene>
<evidence type="ECO:0000313" key="1">
    <source>
        <dbReference type="EMBL" id="KAJ4425695.1"/>
    </source>
</evidence>